<evidence type="ECO:0000313" key="4">
    <source>
        <dbReference type="EMBL" id="TKR87279.1"/>
    </source>
</evidence>
<proteinExistence type="predicted"/>
<dbReference type="AlphaFoldDB" id="A0A4U5NUR7"/>
<dbReference type="STRING" id="34508.A0A4U5NUR7"/>
<gene>
    <name evidence="4" type="ORF">L596_011698</name>
</gene>
<keyword evidence="1" id="KW-0479">Metal-binding</keyword>
<dbReference type="SUPFAM" id="SSF51182">
    <property type="entry name" value="RmlC-like cupins"/>
    <property type="match status" value="1"/>
</dbReference>
<evidence type="ECO:0000256" key="1">
    <source>
        <dbReference type="ARBA" id="ARBA00022723"/>
    </source>
</evidence>
<evidence type="ECO:0000313" key="5">
    <source>
        <dbReference type="Proteomes" id="UP000298663"/>
    </source>
</evidence>
<dbReference type="Pfam" id="PF07847">
    <property type="entry name" value="PCO_ADO"/>
    <property type="match status" value="1"/>
</dbReference>
<evidence type="ECO:0000256" key="2">
    <source>
        <dbReference type="ARBA" id="ARBA00023002"/>
    </source>
</evidence>
<dbReference type="Gene3D" id="2.60.120.10">
    <property type="entry name" value="Jelly Rolls"/>
    <property type="match status" value="1"/>
</dbReference>
<keyword evidence="3" id="KW-0408">Iron</keyword>
<reference evidence="4 5" key="2">
    <citation type="journal article" date="2019" name="G3 (Bethesda)">
        <title>Hybrid Assembly of the Genome of the Entomopathogenic Nematode Steinernema carpocapsae Identifies the X-Chromosome.</title>
        <authorList>
            <person name="Serra L."/>
            <person name="Macchietto M."/>
            <person name="Macias-Munoz A."/>
            <person name="McGill C.J."/>
            <person name="Rodriguez I.M."/>
            <person name="Rodriguez B."/>
            <person name="Murad R."/>
            <person name="Mortazavi A."/>
        </authorList>
    </citation>
    <scope>NUCLEOTIDE SEQUENCE [LARGE SCALE GENOMIC DNA]</scope>
    <source>
        <strain evidence="4 5">ALL</strain>
    </source>
</reference>
<name>A0A4U5NUR7_STECR</name>
<evidence type="ECO:0008006" key="6">
    <source>
        <dbReference type="Google" id="ProtNLM"/>
    </source>
</evidence>
<protein>
    <recommendedName>
        <fullName evidence="6">Cysteine dioxygenase</fullName>
    </recommendedName>
</protein>
<dbReference type="GO" id="GO:0016702">
    <property type="term" value="F:oxidoreductase activity, acting on single donors with incorporation of molecular oxygen, incorporation of two atoms of oxygen"/>
    <property type="evidence" value="ECO:0007669"/>
    <property type="project" value="InterPro"/>
</dbReference>
<keyword evidence="5" id="KW-1185">Reference proteome</keyword>
<dbReference type="Proteomes" id="UP000298663">
    <property type="component" value="Unassembled WGS sequence"/>
</dbReference>
<reference evidence="4 5" key="1">
    <citation type="journal article" date="2015" name="Genome Biol.">
        <title>Comparative genomics of Steinernema reveals deeply conserved gene regulatory networks.</title>
        <authorList>
            <person name="Dillman A.R."/>
            <person name="Macchietto M."/>
            <person name="Porter C.F."/>
            <person name="Rogers A."/>
            <person name="Williams B."/>
            <person name="Antoshechkin I."/>
            <person name="Lee M.M."/>
            <person name="Goodwin Z."/>
            <person name="Lu X."/>
            <person name="Lewis E.E."/>
            <person name="Goodrich-Blair H."/>
            <person name="Stock S.P."/>
            <person name="Adams B.J."/>
            <person name="Sternberg P.W."/>
            <person name="Mortazavi A."/>
        </authorList>
    </citation>
    <scope>NUCLEOTIDE SEQUENCE [LARGE SCALE GENOMIC DNA]</scope>
    <source>
        <strain evidence="4 5">ALL</strain>
    </source>
</reference>
<dbReference type="EMBL" id="AZBU02000003">
    <property type="protein sequence ID" value="TKR87279.1"/>
    <property type="molecule type" value="Genomic_DNA"/>
</dbReference>
<dbReference type="PANTHER" id="PTHR22966">
    <property type="entry name" value="2-AMINOETHANETHIOL DIOXYGENASE"/>
    <property type="match status" value="1"/>
</dbReference>
<evidence type="ECO:0000256" key="3">
    <source>
        <dbReference type="ARBA" id="ARBA00023004"/>
    </source>
</evidence>
<organism evidence="4 5">
    <name type="scientific">Steinernema carpocapsae</name>
    <name type="common">Entomopathogenic nematode</name>
    <dbReference type="NCBI Taxonomy" id="34508"/>
    <lineage>
        <taxon>Eukaryota</taxon>
        <taxon>Metazoa</taxon>
        <taxon>Ecdysozoa</taxon>
        <taxon>Nematoda</taxon>
        <taxon>Chromadorea</taxon>
        <taxon>Rhabditida</taxon>
        <taxon>Tylenchina</taxon>
        <taxon>Panagrolaimomorpha</taxon>
        <taxon>Strongyloidoidea</taxon>
        <taxon>Steinernematidae</taxon>
        <taxon>Steinernema</taxon>
    </lineage>
</organism>
<accession>A0A4U5NUR7</accession>
<dbReference type="InterPro" id="IPR012864">
    <property type="entry name" value="PCO/ADO"/>
</dbReference>
<dbReference type="OrthoDB" id="271433at2759"/>
<dbReference type="GO" id="GO:0005739">
    <property type="term" value="C:mitochondrion"/>
    <property type="evidence" value="ECO:0007669"/>
    <property type="project" value="TreeGrafter"/>
</dbReference>
<keyword evidence="2" id="KW-0560">Oxidoreductase</keyword>
<sequence>MDSVLVTTAKADEQEMLRQFLRRCSDLCPTHDLSRTTQKKLVTELKTLDIARCSFQLPKKVELRTPAYSSEVFQNERIHCCIFGFRKRNDFLPFHDHPEMYGFIRALRGKIRIEAHSWMNNEDLTVRCEASMVLEGDKVAVVGPHIGNVHQITALTDDAAFFDLLVPGYVGNRDCNYYRERERSRKDGTCQLEEIYVDYGFMAAHTGNQILRI</sequence>
<dbReference type="PANTHER" id="PTHR22966:SF61">
    <property type="entry name" value="2-AMINOETHANETHIOL DIOXYGENASE"/>
    <property type="match status" value="1"/>
</dbReference>
<dbReference type="InterPro" id="IPR011051">
    <property type="entry name" value="RmlC_Cupin_sf"/>
</dbReference>
<comment type="caution">
    <text evidence="4">The sequence shown here is derived from an EMBL/GenBank/DDBJ whole genome shotgun (WGS) entry which is preliminary data.</text>
</comment>
<dbReference type="InterPro" id="IPR014710">
    <property type="entry name" value="RmlC-like_jellyroll"/>
</dbReference>
<dbReference type="GO" id="GO:0046872">
    <property type="term" value="F:metal ion binding"/>
    <property type="evidence" value="ECO:0007669"/>
    <property type="project" value="UniProtKB-KW"/>
</dbReference>